<gene>
    <name evidence="3" type="ordered locus">COCOR_05976</name>
</gene>
<keyword evidence="3" id="KW-0540">Nuclease</keyword>
<feature type="domain" description="CCHC-type" evidence="2">
    <location>
        <begin position="81"/>
        <end position="94"/>
    </location>
</feature>
<dbReference type="HOGENOM" id="CLU_1903141_0_0_7"/>
<feature type="region of interest" description="Disordered" evidence="1">
    <location>
        <begin position="101"/>
        <end position="133"/>
    </location>
</feature>
<dbReference type="SUPFAM" id="SSF57756">
    <property type="entry name" value="Retrovirus zinc finger-like domains"/>
    <property type="match status" value="1"/>
</dbReference>
<dbReference type="Proteomes" id="UP000007587">
    <property type="component" value="Chromosome"/>
</dbReference>
<keyword evidence="3" id="KW-0255">Endonuclease</keyword>
<accession>H8MJP2</accession>
<dbReference type="KEGG" id="ccx:COCOR_05976"/>
<name>H8MJP2_CORCM</name>
<dbReference type="AlphaFoldDB" id="H8MJP2"/>
<dbReference type="GO" id="GO:0004519">
    <property type="term" value="F:endonuclease activity"/>
    <property type="evidence" value="ECO:0007669"/>
    <property type="project" value="UniProtKB-KW"/>
</dbReference>
<dbReference type="RefSeq" id="WP_014398764.1">
    <property type="nucleotide sequence ID" value="NC_017030.1"/>
</dbReference>
<evidence type="ECO:0000313" key="4">
    <source>
        <dbReference type="Proteomes" id="UP000007587"/>
    </source>
</evidence>
<dbReference type="Gene3D" id="3.90.75.20">
    <property type="match status" value="1"/>
</dbReference>
<keyword evidence="3" id="KW-0378">Hydrolase</keyword>
<sequence>MAGKLKTRVNSSGYKQFWDKDEERWVFTHRRVAEKKIGREPVPGEEVHHINGDKEDNRSRNLVVLKDSIHDRVHHDDPDACFRCGRSGHWAENCYAKTDFEGDAIDEDDDWDDEDWDDEDEDWDDEDEDDDDY</sequence>
<dbReference type="Gene3D" id="4.10.60.10">
    <property type="entry name" value="Zinc finger, CCHC-type"/>
    <property type="match status" value="1"/>
</dbReference>
<proteinExistence type="predicted"/>
<keyword evidence="4" id="KW-1185">Reference proteome</keyword>
<reference evidence="4" key="2">
    <citation type="submission" date="2012-03" db="EMBL/GenBank/DDBJ databases">
        <title>Genome sequence of the fruiting myxobacterium Corallococcus coralloides DSM 2259.</title>
        <authorList>
            <person name="Huntley S."/>
            <person name="Zhang Y."/>
            <person name="Treuner-Lange A."/>
            <person name="Sensen C.W."/>
            <person name="Sogaard-Andersen L."/>
        </authorList>
    </citation>
    <scope>NUCLEOTIDE SEQUENCE [LARGE SCALE GENOMIC DNA]</scope>
    <source>
        <strain evidence="4">ATCC 25202 / DSM 2259 / NBRC 100086 / M2</strain>
    </source>
</reference>
<dbReference type="GO" id="GO:0008270">
    <property type="term" value="F:zinc ion binding"/>
    <property type="evidence" value="ECO:0007669"/>
    <property type="project" value="InterPro"/>
</dbReference>
<organism evidence="3 4">
    <name type="scientific">Corallococcus coralloides (strain ATCC 25202 / DSM 2259 / NBRC 100086 / M2)</name>
    <name type="common">Myxococcus coralloides</name>
    <dbReference type="NCBI Taxonomy" id="1144275"/>
    <lineage>
        <taxon>Bacteria</taxon>
        <taxon>Pseudomonadati</taxon>
        <taxon>Myxococcota</taxon>
        <taxon>Myxococcia</taxon>
        <taxon>Myxococcales</taxon>
        <taxon>Cystobacterineae</taxon>
        <taxon>Myxococcaceae</taxon>
        <taxon>Corallococcus</taxon>
    </lineage>
</organism>
<dbReference type="Pfam" id="PF13392">
    <property type="entry name" value="HNH_3"/>
    <property type="match status" value="1"/>
</dbReference>
<dbReference type="InterPro" id="IPR001878">
    <property type="entry name" value="Znf_CCHC"/>
</dbReference>
<protein>
    <submittedName>
        <fullName evidence="3">HNH endonuclease domain-containing protein</fullName>
    </submittedName>
</protein>
<dbReference type="PROSITE" id="PS50158">
    <property type="entry name" value="ZF_CCHC"/>
    <property type="match status" value="1"/>
</dbReference>
<dbReference type="EMBL" id="CP003389">
    <property type="protein sequence ID" value="AFE06688.1"/>
    <property type="molecule type" value="Genomic_DNA"/>
</dbReference>
<dbReference type="InterPro" id="IPR044925">
    <property type="entry name" value="His-Me_finger_sf"/>
</dbReference>
<dbReference type="InterPro" id="IPR036875">
    <property type="entry name" value="Znf_CCHC_sf"/>
</dbReference>
<evidence type="ECO:0000313" key="3">
    <source>
        <dbReference type="EMBL" id="AFE06688.1"/>
    </source>
</evidence>
<reference evidence="3 4" key="1">
    <citation type="journal article" date="2012" name="J. Bacteriol.">
        <title>Complete Genome Sequence of the Fruiting Myxobacterium Corallococcus coralloides DSM 2259.</title>
        <authorList>
            <person name="Huntley S."/>
            <person name="Zhang Y."/>
            <person name="Treuner-Lange A."/>
            <person name="Kneip S."/>
            <person name="Sensen C.W."/>
            <person name="Sogaard-Andersen L."/>
        </authorList>
    </citation>
    <scope>NUCLEOTIDE SEQUENCE [LARGE SCALE GENOMIC DNA]</scope>
    <source>
        <strain evidence="4">ATCC 25202 / DSM 2259 / NBRC 100086 / M2</strain>
    </source>
</reference>
<dbReference type="InterPro" id="IPR003615">
    <property type="entry name" value="HNH_nuc"/>
</dbReference>
<dbReference type="SUPFAM" id="SSF54060">
    <property type="entry name" value="His-Me finger endonucleases"/>
    <property type="match status" value="1"/>
</dbReference>
<dbReference type="STRING" id="1144275.COCOR_05976"/>
<dbReference type="SMART" id="SM00343">
    <property type="entry name" value="ZnF_C2HC"/>
    <property type="match status" value="1"/>
</dbReference>
<evidence type="ECO:0000259" key="2">
    <source>
        <dbReference type="PROSITE" id="PS50158"/>
    </source>
</evidence>
<dbReference type="GO" id="GO:0003676">
    <property type="term" value="F:nucleic acid binding"/>
    <property type="evidence" value="ECO:0007669"/>
    <property type="project" value="InterPro"/>
</dbReference>
<evidence type="ECO:0000256" key="1">
    <source>
        <dbReference type="SAM" id="MobiDB-lite"/>
    </source>
</evidence>
<dbReference type="Pfam" id="PF14787">
    <property type="entry name" value="zf-CCHC_5"/>
    <property type="match status" value="1"/>
</dbReference>
<dbReference type="OrthoDB" id="581550at2"/>
<dbReference type="InParanoid" id="H8MJP2"/>